<gene>
    <name evidence="2" type="ORF">TSOC_002571</name>
</gene>
<organism evidence="2 3">
    <name type="scientific">Tetrabaena socialis</name>
    <dbReference type="NCBI Taxonomy" id="47790"/>
    <lineage>
        <taxon>Eukaryota</taxon>
        <taxon>Viridiplantae</taxon>
        <taxon>Chlorophyta</taxon>
        <taxon>core chlorophytes</taxon>
        <taxon>Chlorophyceae</taxon>
        <taxon>CS clade</taxon>
        <taxon>Chlamydomonadales</taxon>
        <taxon>Tetrabaenaceae</taxon>
        <taxon>Tetrabaena</taxon>
    </lineage>
</organism>
<accession>A0A2J8ADS9</accession>
<dbReference type="EMBL" id="PGGS01000049">
    <property type="protein sequence ID" value="PNH10670.1"/>
    <property type="molecule type" value="Genomic_DNA"/>
</dbReference>
<dbReference type="AlphaFoldDB" id="A0A2J8ADS9"/>
<reference evidence="2 3" key="1">
    <citation type="journal article" date="2017" name="Mol. Biol. Evol.">
        <title>The 4-celled Tetrabaena socialis nuclear genome reveals the essential components for genetic control of cell number at the origin of multicellularity in the volvocine lineage.</title>
        <authorList>
            <person name="Featherston J."/>
            <person name="Arakaki Y."/>
            <person name="Hanschen E.R."/>
            <person name="Ferris P.J."/>
            <person name="Michod R.E."/>
            <person name="Olson B.J.S.C."/>
            <person name="Nozaki H."/>
            <person name="Durand P.M."/>
        </authorList>
    </citation>
    <scope>NUCLEOTIDE SEQUENCE [LARGE SCALE GENOMIC DNA]</scope>
    <source>
        <strain evidence="2 3">NIES-571</strain>
    </source>
</reference>
<evidence type="ECO:0000313" key="3">
    <source>
        <dbReference type="Proteomes" id="UP000236333"/>
    </source>
</evidence>
<proteinExistence type="predicted"/>
<feature type="region of interest" description="Disordered" evidence="1">
    <location>
        <begin position="44"/>
        <end position="67"/>
    </location>
</feature>
<keyword evidence="3" id="KW-1185">Reference proteome</keyword>
<comment type="caution">
    <text evidence="2">The sequence shown here is derived from an EMBL/GenBank/DDBJ whole genome shotgun (WGS) entry which is preliminary data.</text>
</comment>
<protein>
    <submittedName>
        <fullName evidence="2">Uncharacterized protein</fullName>
    </submittedName>
</protein>
<dbReference type="Proteomes" id="UP000236333">
    <property type="component" value="Unassembled WGS sequence"/>
</dbReference>
<name>A0A2J8ADS9_9CHLO</name>
<sequence length="67" mass="6962">MDMAFRWKLLGLIVAMGVTAIVFEYAAIGGLKLITWAGARRGGGGGGAAGRGSVPHTVTGAMRMDRR</sequence>
<evidence type="ECO:0000256" key="1">
    <source>
        <dbReference type="SAM" id="MobiDB-lite"/>
    </source>
</evidence>
<evidence type="ECO:0000313" key="2">
    <source>
        <dbReference type="EMBL" id="PNH10670.1"/>
    </source>
</evidence>